<organism evidence="1 2">
    <name type="scientific">Corynebacterium belfantii</name>
    <dbReference type="NCBI Taxonomy" id="2014537"/>
    <lineage>
        <taxon>Bacteria</taxon>
        <taxon>Bacillati</taxon>
        <taxon>Actinomycetota</taxon>
        <taxon>Actinomycetes</taxon>
        <taxon>Mycobacteriales</taxon>
        <taxon>Corynebacteriaceae</taxon>
        <taxon>Corynebacterium</taxon>
    </lineage>
</organism>
<keyword evidence="2" id="KW-1185">Reference proteome</keyword>
<accession>A0ABS0LD58</accession>
<dbReference type="RefSeq" id="WP_196981660.1">
    <property type="nucleotide sequence ID" value="NZ_CP157824.1"/>
</dbReference>
<dbReference type="InterPro" id="IPR036388">
    <property type="entry name" value="WH-like_DNA-bd_sf"/>
</dbReference>
<dbReference type="Proteomes" id="UP000615580">
    <property type="component" value="Unassembled WGS sequence"/>
</dbReference>
<sequence length="49" mass="5528">MPKIFDQEAKDRAVRLVEDRIRVQECSIVSACEQVAPKLGVSASALRQW</sequence>
<dbReference type="EMBL" id="JADQUG010000029">
    <property type="protein sequence ID" value="MBG9354480.1"/>
    <property type="molecule type" value="Genomic_DNA"/>
</dbReference>
<dbReference type="Gene3D" id="1.10.10.10">
    <property type="entry name" value="Winged helix-like DNA-binding domain superfamily/Winged helix DNA-binding domain"/>
    <property type="match status" value="1"/>
</dbReference>
<gene>
    <name evidence="1" type="ORF">I4J41_07680</name>
</gene>
<name>A0ABS0LD58_9CORY</name>
<evidence type="ECO:0000313" key="1">
    <source>
        <dbReference type="EMBL" id="MBG9354480.1"/>
    </source>
</evidence>
<proteinExistence type="predicted"/>
<evidence type="ECO:0008006" key="3">
    <source>
        <dbReference type="Google" id="ProtNLM"/>
    </source>
</evidence>
<comment type="caution">
    <text evidence="1">The sequence shown here is derived from an EMBL/GenBank/DDBJ whole genome shotgun (WGS) entry which is preliminary data.</text>
</comment>
<protein>
    <recommendedName>
        <fullName evidence="3">Transposase</fullName>
    </recommendedName>
</protein>
<evidence type="ECO:0000313" key="2">
    <source>
        <dbReference type="Proteomes" id="UP000615580"/>
    </source>
</evidence>
<reference evidence="1 2" key="1">
    <citation type="journal article" date="2020" name="J. Clin. Microbiol.">
        <title>Assessing the Genetic Diversity of Austrian Corynebacterium diphtheriae Clinical Isolates, 2011-2019.</title>
        <authorList>
            <person name="Schaeffer J."/>
            <person name="Huhulescu S."/>
            <person name="Stoeger A."/>
            <person name="Allerberger F."/>
            <person name="Ruppitsch W."/>
        </authorList>
    </citation>
    <scope>NUCLEOTIDE SEQUENCE [LARGE SCALE GENOMIC DNA]</scope>
    <source>
        <strain evidence="1 2">04-17</strain>
    </source>
</reference>